<dbReference type="RefSeq" id="WP_181266007.1">
    <property type="nucleotide sequence ID" value="NZ_BAAAGB010000002.1"/>
</dbReference>
<name>A0A7V8U7A2_9SPHN</name>
<dbReference type="AlphaFoldDB" id="A0A7V8U7A2"/>
<organism evidence="1 2">
    <name type="scientific">Sphingomonas ursincola</name>
    <dbReference type="NCBI Taxonomy" id="56361"/>
    <lineage>
        <taxon>Bacteria</taxon>
        <taxon>Pseudomonadati</taxon>
        <taxon>Pseudomonadota</taxon>
        <taxon>Alphaproteobacteria</taxon>
        <taxon>Sphingomonadales</taxon>
        <taxon>Sphingomonadaceae</taxon>
        <taxon>Sphingomonas</taxon>
    </lineage>
</organism>
<sequence length="267" mass="30306">MALTDPARELVFTLEQLADLHNQKLDRKIAQVAKVEEWSADFFKVIFYLIDRFDLLAREIEELDLDDDIKDDALRSIATMRSVFSSKSMLSQTTEQTNPRITGANATVLKMLSAQVRKRVFWHKLSNEERDSVLHDVDTLVSWLSDFQTEEKDFIRQALIDGLKEFRFRLERLHWFGSGYPIESLREVIHAYLALEGARSLSGEDEISSAILKRTSGFLKKIFDIIDVAKDNTERADWILRAYGAVSALSDGTATISGLLGSPTGNC</sequence>
<proteinExistence type="predicted"/>
<evidence type="ECO:0000313" key="2">
    <source>
        <dbReference type="Proteomes" id="UP000589292"/>
    </source>
</evidence>
<dbReference type="EMBL" id="VDES01000001">
    <property type="protein sequence ID" value="MBA1372758.1"/>
    <property type="molecule type" value="Genomic_DNA"/>
</dbReference>
<comment type="caution">
    <text evidence="1">The sequence shown here is derived from an EMBL/GenBank/DDBJ whole genome shotgun (WGS) entry which is preliminary data.</text>
</comment>
<reference evidence="1 2" key="1">
    <citation type="journal article" date="1994" name="Int. J. Syst. Bacteriol.">
        <title>Phylogenetic positions of novel aerobic, bacteriochlorophyll a-containing bacteria and description of Roseococcus thiosulfatophilus gen. nov., sp. nov., Erythromicrobium ramosum gen. nov., sp. nov., and Erythrobacter litoralis sp. nov.</title>
        <authorList>
            <person name="Yurkov V."/>
            <person name="Stackebrandt E."/>
            <person name="Holmes A."/>
            <person name="Fuerst J.A."/>
            <person name="Hugenholtz P."/>
            <person name="Golecki J."/>
            <person name="Gad'on N."/>
            <person name="Gorlenko V.M."/>
            <person name="Kompantseva E.I."/>
            <person name="Drews G."/>
        </authorList>
    </citation>
    <scope>NUCLEOTIDE SEQUENCE [LARGE SCALE GENOMIC DNA]</scope>
    <source>
        <strain evidence="1 2">KR-99</strain>
    </source>
</reference>
<accession>A0A7V8U7A2</accession>
<protein>
    <submittedName>
        <fullName evidence="1">Uncharacterized protein</fullName>
    </submittedName>
</protein>
<dbReference type="Proteomes" id="UP000589292">
    <property type="component" value="Unassembled WGS sequence"/>
</dbReference>
<keyword evidence="2" id="KW-1185">Reference proteome</keyword>
<evidence type="ECO:0000313" key="1">
    <source>
        <dbReference type="EMBL" id="MBA1372758.1"/>
    </source>
</evidence>
<gene>
    <name evidence="1" type="ORF">FG486_00255</name>
</gene>